<dbReference type="Gene3D" id="2.60.120.260">
    <property type="entry name" value="Galactose-binding domain-like"/>
    <property type="match status" value="2"/>
</dbReference>
<evidence type="ECO:0000256" key="2">
    <source>
        <dbReference type="SAM" id="SignalP"/>
    </source>
</evidence>
<reference evidence="5" key="1">
    <citation type="journal article" date="2019" name="Int. J. Syst. Evol. Microbiol.">
        <title>The Global Catalogue of Microorganisms (GCM) 10K type strain sequencing project: providing services to taxonomists for standard genome sequencing and annotation.</title>
        <authorList>
            <consortium name="The Broad Institute Genomics Platform"/>
            <consortium name="The Broad Institute Genome Sequencing Center for Infectious Disease"/>
            <person name="Wu L."/>
            <person name="Ma J."/>
        </authorList>
    </citation>
    <scope>NUCLEOTIDE SEQUENCE [LARGE SCALE GENOMIC DNA]</scope>
    <source>
        <strain evidence="5">JCM 12774</strain>
    </source>
</reference>
<dbReference type="Pfam" id="PF13205">
    <property type="entry name" value="Big_5"/>
    <property type="match status" value="1"/>
</dbReference>
<evidence type="ECO:0000256" key="1">
    <source>
        <dbReference type="ARBA" id="ARBA00022729"/>
    </source>
</evidence>
<proteinExistence type="predicted"/>
<evidence type="ECO:0000313" key="5">
    <source>
        <dbReference type="Proteomes" id="UP001500340"/>
    </source>
</evidence>
<protein>
    <recommendedName>
        <fullName evidence="3">SbsA Ig-like domain-containing protein</fullName>
    </recommendedName>
</protein>
<dbReference type="Pfam" id="PF05593">
    <property type="entry name" value="RHS_repeat"/>
    <property type="match status" value="1"/>
</dbReference>
<keyword evidence="1 2" id="KW-0732">Signal</keyword>
<dbReference type="RefSeq" id="WP_343861719.1">
    <property type="nucleotide sequence ID" value="NZ_BAAACX010000009.1"/>
</dbReference>
<accession>A0ABP3I8W0</accession>
<comment type="caution">
    <text evidence="4">The sequence shown here is derived from an EMBL/GenBank/DDBJ whole genome shotgun (WGS) entry which is preliminary data.</text>
</comment>
<evidence type="ECO:0000313" key="4">
    <source>
        <dbReference type="EMBL" id="GAA0394156.1"/>
    </source>
</evidence>
<feature type="chain" id="PRO_5046925439" description="SbsA Ig-like domain-containing protein" evidence="2">
    <location>
        <begin position="28"/>
        <end position="459"/>
    </location>
</feature>
<feature type="domain" description="SbsA Ig-like" evidence="3">
    <location>
        <begin position="234"/>
        <end position="331"/>
    </location>
</feature>
<dbReference type="NCBIfam" id="TIGR01643">
    <property type="entry name" value="YD_repeat_2x"/>
    <property type="match status" value="1"/>
</dbReference>
<feature type="signal peptide" evidence="2">
    <location>
        <begin position="1"/>
        <end position="27"/>
    </location>
</feature>
<dbReference type="EMBL" id="BAAACX010000009">
    <property type="protein sequence ID" value="GAA0394156.1"/>
    <property type="molecule type" value="Genomic_DNA"/>
</dbReference>
<dbReference type="InterPro" id="IPR006530">
    <property type="entry name" value="YD"/>
</dbReference>
<dbReference type="Proteomes" id="UP001500340">
    <property type="component" value="Unassembled WGS sequence"/>
</dbReference>
<evidence type="ECO:0000259" key="3">
    <source>
        <dbReference type="Pfam" id="PF13205"/>
    </source>
</evidence>
<name>A0ABP3I8W0_9BACL</name>
<dbReference type="InterPro" id="IPR032812">
    <property type="entry name" value="SbsA_Ig"/>
</dbReference>
<organism evidence="4 5">
    <name type="scientific">Paenibacillus motobuensis</name>
    <dbReference type="NCBI Taxonomy" id="295324"/>
    <lineage>
        <taxon>Bacteria</taxon>
        <taxon>Bacillati</taxon>
        <taxon>Bacillota</taxon>
        <taxon>Bacilli</taxon>
        <taxon>Bacillales</taxon>
        <taxon>Paenibacillaceae</taxon>
        <taxon>Paenibacillus</taxon>
    </lineage>
</organism>
<gene>
    <name evidence="4" type="ORF">GCM10008933_26230</name>
</gene>
<keyword evidence="5" id="KW-1185">Reference proteome</keyword>
<sequence>MNKLFNGRIFLIIVILMLFSSSVPTYAAFYQYDDANRLTMVTYDNGVQVQYSYDKNGNMLSSKKIGVGNLLKNPSFELYTGSSGVANDWIRLGGEAVNSQFSVVNTPVLSGQKAQKINATGLATGKKTGIYQEIPVEPFQSYSLSGSLRIDSLVQAKASLYVEFYDKDGKNISGKLIEKTEVTNKYVVLEEQGLVPAQAVKGAVFAVLEGTGNNGSGTIYVDDLFFKTNPAGLHMLNTSPENEALEVDLQQPMTITFNKTITAGPDYSAITLKQGEAVVVTAIEIEQQVLTVTPVEALMKQSLYTLSVPKNAIQDSEGRGLSEDIVLSFITKDDSNPNLLQNGGFEQYTEDNGVGDYWRDRVSQEVQGSFEIVHDPVQSGTNAQKISASGLSDGKSISIYQSIDVIGTENFELSGFICVDALEQAATVLYVDFYNEAGAYVGGKFIEQSEVTNGYVTLQ</sequence>
<dbReference type="InterPro" id="IPR031325">
    <property type="entry name" value="RHS_repeat"/>
</dbReference>